<dbReference type="InterPro" id="IPR030395">
    <property type="entry name" value="GP_PDE_dom"/>
</dbReference>
<dbReference type="EMBL" id="JBHSJF010000006">
    <property type="protein sequence ID" value="MFC5068227.1"/>
    <property type="molecule type" value="Genomic_DNA"/>
</dbReference>
<dbReference type="Pfam" id="PF03009">
    <property type="entry name" value="GDPD"/>
    <property type="match status" value="1"/>
</dbReference>
<feature type="domain" description="GP-PDE" evidence="1">
    <location>
        <begin position="10"/>
        <end position="253"/>
    </location>
</feature>
<dbReference type="PANTHER" id="PTHR46211">
    <property type="entry name" value="GLYCEROPHOSPHORYL DIESTER PHOSPHODIESTERASE"/>
    <property type="match status" value="1"/>
</dbReference>
<dbReference type="RefSeq" id="WP_114955855.1">
    <property type="nucleotide sequence ID" value="NZ_JBHSJF010000006.1"/>
</dbReference>
<evidence type="ECO:0000259" key="1">
    <source>
        <dbReference type="PROSITE" id="PS51704"/>
    </source>
</evidence>
<keyword evidence="3" id="KW-1185">Reference proteome</keyword>
<dbReference type="PROSITE" id="PS51704">
    <property type="entry name" value="GP_PDE"/>
    <property type="match status" value="1"/>
</dbReference>
<proteinExistence type="predicted"/>
<sequence length="253" mass="27702">MTSALDRLFAHPIAHRGLHDRASGVIENSADAVRRAVEAGYGFEVDVQVTADGEAVVFHDHTLDRLTSGKGPVAGRTAADLCQIPLLDSACMDRIWRLADLLALVGGRAPFVIEMKSAPNSDSKALARRTAELLSAYKGPCAAKSFDPRMVAEFRRAAPKVPRGVVACAFSGNDPDWQTMSAARRFAARNLLHWPMTRPHFISFGVRDLPSPAISFFRKVADVPVMTWTVRTPQDQARAVLYADQMIFEGFIP</sequence>
<evidence type="ECO:0000313" key="2">
    <source>
        <dbReference type="EMBL" id="MFC5068227.1"/>
    </source>
</evidence>
<organism evidence="2 3">
    <name type="scientific">Flaviflagellibacter deserti</name>
    <dbReference type="NCBI Taxonomy" id="2267266"/>
    <lineage>
        <taxon>Bacteria</taxon>
        <taxon>Pseudomonadati</taxon>
        <taxon>Pseudomonadota</taxon>
        <taxon>Alphaproteobacteria</taxon>
        <taxon>Hyphomicrobiales</taxon>
        <taxon>Flaviflagellibacter</taxon>
    </lineage>
</organism>
<accession>A0ABV9Z169</accession>
<dbReference type="PANTHER" id="PTHR46211:SF1">
    <property type="entry name" value="GLYCEROPHOSPHODIESTER PHOSPHODIESTERASE, CYTOPLASMIC"/>
    <property type="match status" value="1"/>
</dbReference>
<gene>
    <name evidence="2" type="ORF">ACFPFW_09400</name>
</gene>
<protein>
    <submittedName>
        <fullName evidence="2">Glycerophosphodiester phosphodiesterase family protein</fullName>
    </submittedName>
</protein>
<dbReference type="InterPro" id="IPR017946">
    <property type="entry name" value="PLC-like_Pdiesterase_TIM-brl"/>
</dbReference>
<reference evidence="3" key="1">
    <citation type="journal article" date="2019" name="Int. J. Syst. Evol. Microbiol.">
        <title>The Global Catalogue of Microorganisms (GCM) 10K type strain sequencing project: providing services to taxonomists for standard genome sequencing and annotation.</title>
        <authorList>
            <consortium name="The Broad Institute Genomics Platform"/>
            <consortium name="The Broad Institute Genome Sequencing Center for Infectious Disease"/>
            <person name="Wu L."/>
            <person name="Ma J."/>
        </authorList>
    </citation>
    <scope>NUCLEOTIDE SEQUENCE [LARGE SCALE GENOMIC DNA]</scope>
    <source>
        <strain evidence="3">CGMCC 1.16444</strain>
    </source>
</reference>
<comment type="caution">
    <text evidence="2">The sequence shown here is derived from an EMBL/GenBank/DDBJ whole genome shotgun (WGS) entry which is preliminary data.</text>
</comment>
<dbReference type="SUPFAM" id="SSF51695">
    <property type="entry name" value="PLC-like phosphodiesterases"/>
    <property type="match status" value="1"/>
</dbReference>
<dbReference type="Gene3D" id="3.20.20.190">
    <property type="entry name" value="Phosphatidylinositol (PI) phosphodiesterase"/>
    <property type="match status" value="1"/>
</dbReference>
<dbReference type="Proteomes" id="UP001595796">
    <property type="component" value="Unassembled WGS sequence"/>
</dbReference>
<evidence type="ECO:0000313" key="3">
    <source>
        <dbReference type="Proteomes" id="UP001595796"/>
    </source>
</evidence>
<name>A0ABV9Z169_9HYPH</name>